<keyword evidence="2" id="KW-1133">Transmembrane helix</keyword>
<evidence type="ECO:0000313" key="4">
    <source>
        <dbReference type="Proteomes" id="UP000316095"/>
    </source>
</evidence>
<feature type="transmembrane region" description="Helical" evidence="2">
    <location>
        <begin position="54"/>
        <end position="74"/>
    </location>
</feature>
<organism evidence="3 4">
    <name type="scientific">Rubinisphaera italica</name>
    <dbReference type="NCBI Taxonomy" id="2527969"/>
    <lineage>
        <taxon>Bacteria</taxon>
        <taxon>Pseudomonadati</taxon>
        <taxon>Planctomycetota</taxon>
        <taxon>Planctomycetia</taxon>
        <taxon>Planctomycetales</taxon>
        <taxon>Planctomycetaceae</taxon>
        <taxon>Rubinisphaera</taxon>
    </lineage>
</organism>
<reference evidence="3 4" key="1">
    <citation type="submission" date="2019-02" db="EMBL/GenBank/DDBJ databases">
        <title>Deep-cultivation of Planctomycetes and their phenomic and genomic characterization uncovers novel biology.</title>
        <authorList>
            <person name="Wiegand S."/>
            <person name="Jogler M."/>
            <person name="Boedeker C."/>
            <person name="Pinto D."/>
            <person name="Vollmers J."/>
            <person name="Rivas-Marin E."/>
            <person name="Kohn T."/>
            <person name="Peeters S.H."/>
            <person name="Heuer A."/>
            <person name="Rast P."/>
            <person name="Oberbeckmann S."/>
            <person name="Bunk B."/>
            <person name="Jeske O."/>
            <person name="Meyerdierks A."/>
            <person name="Storesund J.E."/>
            <person name="Kallscheuer N."/>
            <person name="Luecker S."/>
            <person name="Lage O.M."/>
            <person name="Pohl T."/>
            <person name="Merkel B.J."/>
            <person name="Hornburger P."/>
            <person name="Mueller R.-W."/>
            <person name="Bruemmer F."/>
            <person name="Labrenz M."/>
            <person name="Spormann A.M."/>
            <person name="Op Den Camp H."/>
            <person name="Overmann J."/>
            <person name="Amann R."/>
            <person name="Jetten M.S.M."/>
            <person name="Mascher T."/>
            <person name="Medema M.H."/>
            <person name="Devos D.P."/>
            <person name="Kaster A.-K."/>
            <person name="Ovreas L."/>
            <person name="Rohde M."/>
            <person name="Galperin M.Y."/>
            <person name="Jogler C."/>
        </authorList>
    </citation>
    <scope>NUCLEOTIDE SEQUENCE [LARGE SCALE GENOMIC DNA]</scope>
    <source>
        <strain evidence="3 4">Pan54</strain>
    </source>
</reference>
<dbReference type="Proteomes" id="UP000316095">
    <property type="component" value="Unassembled WGS sequence"/>
</dbReference>
<evidence type="ECO:0000256" key="1">
    <source>
        <dbReference type="SAM" id="MobiDB-lite"/>
    </source>
</evidence>
<feature type="compositionally biased region" description="Basic and acidic residues" evidence="1">
    <location>
        <begin position="93"/>
        <end position="122"/>
    </location>
</feature>
<feature type="transmembrane region" description="Helical" evidence="2">
    <location>
        <begin position="12"/>
        <end position="33"/>
    </location>
</feature>
<evidence type="ECO:0000256" key="2">
    <source>
        <dbReference type="SAM" id="Phobius"/>
    </source>
</evidence>
<dbReference type="AlphaFoldDB" id="A0A5C5XDE0"/>
<proteinExistence type="predicted"/>
<protein>
    <recommendedName>
        <fullName evidence="5">Nickel uptake substrate-specific transmembrane region</fullName>
    </recommendedName>
</protein>
<sequence>MSVSSNEFKCLIARLLSNIILLSFNIFNLLNASDRGNLLRRFHLKAYDRPSCQYSLTSFFILWFLTLTTSAFYAPHAGNVLAAEVAVTGKQESEKKGKDFDATDSITVKKAEEPNGETKEPIPRALKPAPSEVPWPIEKYKSYIDIPPSGSGLRVQLDSRRWVELNSLSATEKIDGKNVDIFWKADGELIDPPQGFDPLSLVPARVENQMLKSTRGVSLQVVGPKGTRASMSTSGVGGYGNFSVPIDDEFVQLPLTTIMSDIPYNHAYVEVSVSQENWVDVSLDNSQGMQVLQSLEDRRLYVVIDDAWHYAWQLKIERDKGEPIVMTPTVVGGSVSSSFFPESLRSSVREEFQSAQIVAFYFDKEQPMPKLLKLQRSLYDVVRFKNLSVFPGPKSAVRISVNGVPISEEQKQILTPLDETSNESTTLADNLKPDNETELIPLSGTVVDAKGNPVPECWVGMFVTPQEFDKFRKSSKPFATGPPLAFEARTDDAGVFSILALKSHFVFDGSFWAVRKDGATGTLSMNCTWSYLQDHLKIRISEEQGKVQVVDPEDEPIVGAKVTLEAIQIPRSVTRELPEEVQNRQTAVTNNDGEVTFRGWSSAAIRGVGVTAEGFGTQYLKSIFASQWVKGEEPLKLTLHPTASLSGQIIGYESSKMENLQLQILTETRGAQPPMSGRAVVDIVEDGRFSVDNIAAGRVLMVSSLTADSLMKMKIPYIPSLTPGEDRIIIDNPQLVPAVVVRQQFIKSDTKEGIPDMKLRVLWGSAINDGSWRQSKPTTTDKNGWWTAHVLPGPINIRVSSRPEGYAGTSWFDGRSGHLGIEAEVPVTDQLVTLPPEVYVPRKSLSGRLQYADGSPANDWSVYGHPISWNDVGVGGVRTNREGLFTWTYPTGYPPRLYKASNRKWLTDHHFTDSYVIPKLISTEPLILEIPELPDTNE</sequence>
<evidence type="ECO:0000313" key="3">
    <source>
        <dbReference type="EMBL" id="TWT60639.1"/>
    </source>
</evidence>
<accession>A0A5C5XDE0</accession>
<keyword evidence="2" id="KW-0812">Transmembrane</keyword>
<feature type="region of interest" description="Disordered" evidence="1">
    <location>
        <begin position="93"/>
        <end position="127"/>
    </location>
</feature>
<keyword evidence="2" id="KW-0472">Membrane</keyword>
<keyword evidence="4" id="KW-1185">Reference proteome</keyword>
<dbReference type="EMBL" id="SJPG01000001">
    <property type="protein sequence ID" value="TWT60639.1"/>
    <property type="molecule type" value="Genomic_DNA"/>
</dbReference>
<gene>
    <name evidence="3" type="ORF">Pan54_13530</name>
</gene>
<name>A0A5C5XDE0_9PLAN</name>
<evidence type="ECO:0008006" key="5">
    <source>
        <dbReference type="Google" id="ProtNLM"/>
    </source>
</evidence>
<comment type="caution">
    <text evidence="3">The sequence shown here is derived from an EMBL/GenBank/DDBJ whole genome shotgun (WGS) entry which is preliminary data.</text>
</comment>